<evidence type="ECO:0000313" key="3">
    <source>
        <dbReference type="Proteomes" id="UP000001745"/>
    </source>
</evidence>
<name>B8MTV5_TALSN</name>
<dbReference type="OrthoDB" id="2831558at2759"/>
<dbReference type="Proteomes" id="UP000001745">
    <property type="component" value="Unassembled WGS sequence"/>
</dbReference>
<dbReference type="eggNOG" id="ENOG502SIUS">
    <property type="taxonomic scope" value="Eukaryota"/>
</dbReference>
<dbReference type="InterPro" id="IPR051035">
    <property type="entry name" value="Mito_inheritance_9"/>
</dbReference>
<evidence type="ECO:0000313" key="2">
    <source>
        <dbReference type="EMBL" id="EED12498.1"/>
    </source>
</evidence>
<dbReference type="HOGENOM" id="CLU_019189_1_0_1"/>
<dbReference type="PANTHER" id="PTHR36091:SF1">
    <property type="entry name" value="ALTERED INHERITANCE OF MITOCHONDRIA PROTEIN 9, MITOCHONDRIAL"/>
    <property type="match status" value="1"/>
</dbReference>
<dbReference type="GeneID" id="8105509"/>
<keyword evidence="1" id="KW-1133">Transmembrane helix</keyword>
<keyword evidence="3" id="KW-1185">Reference proteome</keyword>
<evidence type="ECO:0008006" key="4">
    <source>
        <dbReference type="Google" id="ProtNLM"/>
    </source>
</evidence>
<dbReference type="GO" id="GO:0005739">
    <property type="term" value="C:mitochondrion"/>
    <property type="evidence" value="ECO:0007669"/>
    <property type="project" value="TreeGrafter"/>
</dbReference>
<dbReference type="RefSeq" id="XP_002488152.1">
    <property type="nucleotide sequence ID" value="XM_002488107.1"/>
</dbReference>
<dbReference type="PANTHER" id="PTHR36091">
    <property type="entry name" value="ALTERED INHERITANCE OF MITOCHONDRIA PROTEIN 9, MITOCHONDRIAL"/>
    <property type="match status" value="1"/>
</dbReference>
<dbReference type="PhylomeDB" id="B8MTV5"/>
<organism evidence="2 3">
    <name type="scientific">Talaromyces stipitatus (strain ATCC 10500 / CBS 375.48 / QM 6759 / NRRL 1006)</name>
    <name type="common">Penicillium stipitatum</name>
    <dbReference type="NCBI Taxonomy" id="441959"/>
    <lineage>
        <taxon>Eukaryota</taxon>
        <taxon>Fungi</taxon>
        <taxon>Dikarya</taxon>
        <taxon>Ascomycota</taxon>
        <taxon>Pezizomycotina</taxon>
        <taxon>Eurotiomycetes</taxon>
        <taxon>Eurotiomycetidae</taxon>
        <taxon>Eurotiales</taxon>
        <taxon>Trichocomaceae</taxon>
        <taxon>Talaromyces</taxon>
        <taxon>Talaromyces sect. Talaromyces</taxon>
    </lineage>
</organism>
<dbReference type="AlphaFoldDB" id="B8MTV5"/>
<evidence type="ECO:0000256" key="1">
    <source>
        <dbReference type="SAM" id="Phobius"/>
    </source>
</evidence>
<reference evidence="3" key="1">
    <citation type="journal article" date="2015" name="Genome Announc.">
        <title>Genome sequence of the AIDS-associated pathogen Penicillium marneffei (ATCC18224) and its near taxonomic relative Talaromyces stipitatus (ATCC10500).</title>
        <authorList>
            <person name="Nierman W.C."/>
            <person name="Fedorova-Abrams N.D."/>
            <person name="Andrianopoulos A."/>
        </authorList>
    </citation>
    <scope>NUCLEOTIDE SEQUENCE [LARGE SCALE GENOMIC DNA]</scope>
    <source>
        <strain evidence="3">ATCC 10500 / CBS 375.48 / QM 6759 / NRRL 1006</strain>
    </source>
</reference>
<dbReference type="OMA" id="KMNEYLF"/>
<feature type="transmembrane region" description="Helical" evidence="1">
    <location>
        <begin position="436"/>
        <end position="457"/>
    </location>
</feature>
<dbReference type="InParanoid" id="B8MTV5"/>
<proteinExistence type="predicted"/>
<keyword evidence="1" id="KW-0472">Membrane</keyword>
<dbReference type="EMBL" id="EQ962660">
    <property type="protein sequence ID" value="EED12498.1"/>
    <property type="molecule type" value="Genomic_DNA"/>
</dbReference>
<gene>
    <name evidence="2" type="ORF">TSTA_005350</name>
</gene>
<accession>B8MTV5</accession>
<dbReference type="VEuPathDB" id="FungiDB:TSTA_005350"/>
<sequence length="480" mass="54300">MEYSNEVVAKIPCPNAGVPSLTTASDVATLEFLRTHTSTQRVTLADSWDTMSTLERYKVTDRVVEMEKELYTVQFPAYGSLYRDSVPHDCHYHPLPPNLDPTGLFYIGPSCSRTVWHRNSKDISEPDVGPCLIFASFGYFQLLTHMKRPLSGSLFYPAQDQQPNHFSQSQSAEEYKYLLEKVIQVLLILSQDSHVLEGTSPVIGHTNLHLGNIYVSREDPTLIEGIIDWQSTQVAPLLIQARFPGFLRPPKTYESGTEVPSLSTSFDELGPSEKAKITSENELASRSKYYEMSCLAYNKRVYNAMELDRRLWGPFTCCQLFFKWQLGSTTKLSGSHFQDWNVFDLPENCTQEELQGYDEQVVQYQDRLYLWDIAKTQLCTADSGWVPMFIISPSLPAQSTLVSRACLLLAALFLGHSCSPELLRASREGSSATSPLVVRFFLTVYLTIHIIIAWLILDFLSHINLALILRIEGSRTLGYS</sequence>
<protein>
    <recommendedName>
        <fullName evidence="4">Aminoglycoside phosphotransferase domain-containing protein</fullName>
    </recommendedName>
</protein>
<keyword evidence="1" id="KW-0812">Transmembrane</keyword>